<keyword evidence="9" id="KW-0153">Cholesterol metabolism</keyword>
<dbReference type="InterPro" id="IPR024462">
    <property type="entry name" value="GH116_N"/>
</dbReference>
<feature type="region of interest" description="Disordered" evidence="41">
    <location>
        <begin position="108"/>
        <end position="187"/>
    </location>
</feature>
<name>A0A8D0MLD6_PIG</name>
<evidence type="ECO:0000256" key="11">
    <source>
        <dbReference type="ARBA" id="ARBA00022679"/>
    </source>
</evidence>
<keyword evidence="17" id="KW-0472">Membrane</keyword>
<evidence type="ECO:0000256" key="23">
    <source>
        <dbReference type="ARBA" id="ARBA00033703"/>
    </source>
</evidence>
<evidence type="ECO:0000256" key="13">
    <source>
        <dbReference type="ARBA" id="ARBA00022824"/>
    </source>
</evidence>
<evidence type="ECO:0000256" key="24">
    <source>
        <dbReference type="ARBA" id="ARBA00048182"/>
    </source>
</evidence>
<dbReference type="Ensembl" id="ENSSSCT00015010351.1">
    <property type="protein sequence ID" value="ENSSSCP00015004098.1"/>
    <property type="gene ID" value="ENSSSCG00015007828.1"/>
</dbReference>
<evidence type="ECO:0000256" key="26">
    <source>
        <dbReference type="ARBA" id="ARBA00051564"/>
    </source>
</evidence>
<protein>
    <recommendedName>
        <fullName evidence="31">Non-lysosomal glucosylceramidase</fullName>
        <ecNumber evidence="8">3.2.1.45</ecNumber>
        <ecNumber evidence="7">3.2.1.46</ecNumber>
    </recommendedName>
    <alternativeName>
        <fullName evidence="36">Beta-glucocerebrosidase 2</fullName>
    </alternativeName>
    <alternativeName>
        <fullName evidence="35">Bile acid beta-glucosidase GBA2</fullName>
    </alternativeName>
    <alternativeName>
        <fullName evidence="37">Bile acid glucosyl transferase GBA2</fullName>
    </alternativeName>
    <alternativeName>
        <fullName evidence="33">Cholesterol glucosyltransferase GBA2</fullName>
    </alternativeName>
    <alternativeName>
        <fullName evidence="32">Cholesteryl-beta-glucosidase GBA2</fullName>
    </alternativeName>
    <alternativeName>
        <fullName evidence="34">Glucosylceramidase 2</fullName>
    </alternativeName>
    <alternativeName>
        <fullName evidence="39">Non-lysosomal cholesterol glycosyltransferase</fullName>
    </alternativeName>
    <alternativeName>
        <fullName evidence="40">Non-lysosomal galactosylceramidase</fullName>
    </alternativeName>
    <alternativeName>
        <fullName evidence="38">Non-lysosomal glycosylceramidase</fullName>
    </alternativeName>
</protein>
<keyword evidence="20" id="KW-0326">Glycosidase</keyword>
<dbReference type="InterPro" id="IPR008928">
    <property type="entry name" value="6-hairpin_glycosidase_sf"/>
</dbReference>
<evidence type="ECO:0000259" key="43">
    <source>
        <dbReference type="Pfam" id="PF12215"/>
    </source>
</evidence>
<comment type="catalytic activity">
    <reaction evidence="26">
        <text>a di-trans,poly-cis-dolichyl beta-D-glucosyl phosphate + chenodeoxycholate = beta-D-glucosyl-(1-&gt;3)-O-chenodeoxycholate + a di-trans,poly-cis-dolichyl phosphate + H(+)</text>
        <dbReference type="Rhea" id="RHEA:59104"/>
        <dbReference type="Rhea" id="RHEA-COMP:19498"/>
        <dbReference type="Rhea" id="RHEA-COMP:19502"/>
        <dbReference type="ChEBI" id="CHEBI:15378"/>
        <dbReference type="ChEBI" id="CHEBI:36234"/>
        <dbReference type="ChEBI" id="CHEBI:57525"/>
        <dbReference type="ChEBI" id="CHEBI:57683"/>
        <dbReference type="ChEBI" id="CHEBI:142610"/>
    </reaction>
    <physiologicalReaction direction="left-to-right" evidence="26">
        <dbReference type="Rhea" id="RHEA:59105"/>
    </physiologicalReaction>
</comment>
<dbReference type="GO" id="GO:0008422">
    <property type="term" value="F:beta-glucosidase activity"/>
    <property type="evidence" value="ECO:0007669"/>
    <property type="project" value="UniProtKB-ARBA"/>
</dbReference>
<dbReference type="PANTHER" id="PTHR12654">
    <property type="entry name" value="BILE ACID BETA-GLUCOSIDASE-RELATED"/>
    <property type="match status" value="1"/>
</dbReference>
<feature type="domain" description="Glycosyl-hydrolase family 116 catalytic region" evidence="42">
    <location>
        <begin position="641"/>
        <end position="1006"/>
    </location>
</feature>
<comment type="pathway">
    <text evidence="4">Steroid metabolism; cholesterol metabolism.</text>
</comment>
<evidence type="ECO:0000256" key="33">
    <source>
        <dbReference type="ARBA" id="ARBA00075502"/>
    </source>
</evidence>
<evidence type="ECO:0000256" key="22">
    <source>
        <dbReference type="ARBA" id="ARBA00033698"/>
    </source>
</evidence>
<keyword evidence="13" id="KW-0256">Endoplasmic reticulum</keyword>
<comment type="catalytic activity">
    <reaction evidence="24">
        <text>a beta-D-galactosyl-(1&lt;-&gt;1')-N-acylsphing-4-enine + cholesterol = cholesteryl 3-beta-D-galactoside + an N-acylsphing-4-enine</text>
        <dbReference type="Rhea" id="RHEA:70235"/>
        <dbReference type="ChEBI" id="CHEBI:16113"/>
        <dbReference type="ChEBI" id="CHEBI:18390"/>
        <dbReference type="ChEBI" id="CHEBI:52639"/>
        <dbReference type="ChEBI" id="CHEBI:189066"/>
    </reaction>
    <physiologicalReaction direction="left-to-right" evidence="24">
        <dbReference type="Rhea" id="RHEA:70236"/>
    </physiologicalReaction>
    <physiologicalReaction direction="right-to-left" evidence="24">
        <dbReference type="Rhea" id="RHEA:70237"/>
    </physiologicalReaction>
</comment>
<evidence type="ECO:0000256" key="3">
    <source>
        <dbReference type="ARBA" id="ARBA00004397"/>
    </source>
</evidence>
<evidence type="ECO:0000256" key="29">
    <source>
        <dbReference type="ARBA" id="ARBA00051786"/>
    </source>
</evidence>
<evidence type="ECO:0000256" key="7">
    <source>
        <dbReference type="ARBA" id="ARBA00012657"/>
    </source>
</evidence>
<evidence type="ECO:0000256" key="30">
    <source>
        <dbReference type="ARBA" id="ARBA00060895"/>
    </source>
</evidence>
<evidence type="ECO:0000256" key="2">
    <source>
        <dbReference type="ARBA" id="ARBA00004255"/>
    </source>
</evidence>
<feature type="region of interest" description="Disordered" evidence="41">
    <location>
        <begin position="1"/>
        <end position="90"/>
    </location>
</feature>
<dbReference type="FunFam" id="1.50.10.10:FF:000013">
    <property type="entry name" value="Non-lysosomal glucosylceramidase"/>
    <property type="match status" value="1"/>
</dbReference>
<keyword evidence="16" id="KW-0443">Lipid metabolism</keyword>
<evidence type="ECO:0000256" key="4">
    <source>
        <dbReference type="ARBA" id="ARBA00004731"/>
    </source>
</evidence>
<dbReference type="EC" id="3.2.1.46" evidence="7"/>
<dbReference type="AlphaFoldDB" id="A0A8D0MLD6"/>
<keyword evidence="19" id="KW-0753">Steroid metabolism</keyword>
<dbReference type="Gene3D" id="1.50.10.10">
    <property type="match status" value="1"/>
</dbReference>
<dbReference type="GO" id="GO:0004348">
    <property type="term" value="F:glucosylceramidase activity"/>
    <property type="evidence" value="ECO:0007669"/>
    <property type="project" value="UniProtKB-EC"/>
</dbReference>
<evidence type="ECO:0000256" key="36">
    <source>
        <dbReference type="ARBA" id="ARBA00078313"/>
    </source>
</evidence>
<reference evidence="44" key="1">
    <citation type="submission" date="2025-08" db="UniProtKB">
        <authorList>
            <consortium name="Ensembl"/>
        </authorList>
    </citation>
    <scope>IDENTIFICATION</scope>
</reference>
<dbReference type="Proteomes" id="UP000694726">
    <property type="component" value="Unplaced"/>
</dbReference>
<dbReference type="GO" id="GO:0004336">
    <property type="term" value="F:galactosylceramidase activity"/>
    <property type="evidence" value="ECO:0007669"/>
    <property type="project" value="UniProtKB-EC"/>
</dbReference>
<dbReference type="InterPro" id="IPR012341">
    <property type="entry name" value="6hp_glycosidase-like_sf"/>
</dbReference>
<comment type="catalytic activity">
    <reaction evidence="1">
        <text>a beta-D-glucosyl-(1&lt;-&gt;1')-N-acylsphing-4-enine + H2O = an N-acylsphing-4-enine + D-glucose</text>
        <dbReference type="Rhea" id="RHEA:13269"/>
        <dbReference type="ChEBI" id="CHEBI:4167"/>
        <dbReference type="ChEBI" id="CHEBI:15377"/>
        <dbReference type="ChEBI" id="CHEBI:22801"/>
        <dbReference type="ChEBI" id="CHEBI:52639"/>
        <dbReference type="EC" id="3.2.1.45"/>
    </reaction>
    <physiologicalReaction direction="left-to-right" evidence="1">
        <dbReference type="Rhea" id="RHEA:13270"/>
    </physiologicalReaction>
</comment>
<evidence type="ECO:0000256" key="6">
    <source>
        <dbReference type="ARBA" id="ARBA00004991"/>
    </source>
</evidence>
<comment type="similarity">
    <text evidence="30">Belongs to the non-lysosomal glucosylceramidase family.</text>
</comment>
<evidence type="ECO:0000313" key="44">
    <source>
        <dbReference type="Ensembl" id="ENSSSCP00015004098.1"/>
    </source>
</evidence>
<dbReference type="Pfam" id="PF04685">
    <property type="entry name" value="DUF608"/>
    <property type="match status" value="1"/>
</dbReference>
<evidence type="ECO:0000256" key="31">
    <source>
        <dbReference type="ARBA" id="ARBA00074567"/>
    </source>
</evidence>
<evidence type="ECO:0000256" key="8">
    <source>
        <dbReference type="ARBA" id="ARBA00012658"/>
    </source>
</evidence>
<dbReference type="InterPro" id="IPR006775">
    <property type="entry name" value="GH116_catalytic"/>
</dbReference>
<dbReference type="GO" id="GO:0005789">
    <property type="term" value="C:endoplasmic reticulum membrane"/>
    <property type="evidence" value="ECO:0007669"/>
    <property type="project" value="UniProtKB-SubCell"/>
</dbReference>
<dbReference type="GO" id="GO:0006680">
    <property type="term" value="P:glucosylceramide catabolic process"/>
    <property type="evidence" value="ECO:0007669"/>
    <property type="project" value="UniProtKB-ARBA"/>
</dbReference>
<comment type="catalytic activity">
    <reaction evidence="25">
        <text>beta-D-glucosyl-N-(9Z-octadecenoyl)-sphing-4E-enine + cholesterol = N-(9Z-octadecenoyl)-sphing-4-enine + cholesteryl 3-beta-D-glucoside</text>
        <dbReference type="Rhea" id="RHEA:58324"/>
        <dbReference type="ChEBI" id="CHEBI:16113"/>
        <dbReference type="ChEBI" id="CHEBI:17495"/>
        <dbReference type="ChEBI" id="CHEBI:77996"/>
        <dbReference type="ChEBI" id="CHEBI:139140"/>
    </reaction>
    <physiologicalReaction direction="left-to-right" evidence="25">
        <dbReference type="Rhea" id="RHEA:58325"/>
    </physiologicalReaction>
    <physiologicalReaction direction="right-to-left" evidence="25">
        <dbReference type="Rhea" id="RHEA:58326"/>
    </physiologicalReaction>
</comment>
<feature type="compositionally biased region" description="Polar residues" evidence="41">
    <location>
        <begin position="137"/>
        <end position="146"/>
    </location>
</feature>
<evidence type="ECO:0000256" key="40">
    <source>
        <dbReference type="ARBA" id="ARBA00082697"/>
    </source>
</evidence>
<evidence type="ECO:0000256" key="9">
    <source>
        <dbReference type="ARBA" id="ARBA00022548"/>
    </source>
</evidence>
<dbReference type="GO" id="GO:0016757">
    <property type="term" value="F:glycosyltransferase activity"/>
    <property type="evidence" value="ECO:0007669"/>
    <property type="project" value="UniProtKB-KW"/>
</dbReference>
<evidence type="ECO:0000256" key="18">
    <source>
        <dbReference type="ARBA" id="ARBA00023166"/>
    </source>
</evidence>
<feature type="compositionally biased region" description="Polar residues" evidence="41">
    <location>
        <begin position="156"/>
        <end position="184"/>
    </location>
</feature>
<dbReference type="InterPro" id="IPR052566">
    <property type="entry name" value="Non-lysos_glucosylceramidase"/>
</dbReference>
<evidence type="ECO:0000256" key="28">
    <source>
        <dbReference type="ARBA" id="ARBA00051669"/>
    </source>
</evidence>
<evidence type="ECO:0000256" key="25">
    <source>
        <dbReference type="ARBA" id="ARBA00049516"/>
    </source>
</evidence>
<dbReference type="GO" id="GO:0005975">
    <property type="term" value="P:carbohydrate metabolic process"/>
    <property type="evidence" value="ECO:0007669"/>
    <property type="project" value="InterPro"/>
</dbReference>
<evidence type="ECO:0000256" key="1">
    <source>
        <dbReference type="ARBA" id="ARBA00001013"/>
    </source>
</evidence>
<feature type="region of interest" description="Disordered" evidence="41">
    <location>
        <begin position="1015"/>
        <end position="1045"/>
    </location>
</feature>
<evidence type="ECO:0000256" key="41">
    <source>
        <dbReference type="SAM" id="MobiDB-lite"/>
    </source>
</evidence>
<evidence type="ECO:0000256" key="5">
    <source>
        <dbReference type="ARBA" id="ARBA00004760"/>
    </source>
</evidence>
<evidence type="ECO:0000256" key="37">
    <source>
        <dbReference type="ARBA" id="ARBA00078870"/>
    </source>
</evidence>
<comment type="subcellular location">
    <subcellularLocation>
        <location evidence="3">Endoplasmic reticulum membrane</location>
        <topology evidence="3">Peripheral membrane protein</topology>
        <orientation evidence="3">Cytoplasmic side</orientation>
    </subcellularLocation>
    <subcellularLocation>
        <location evidence="2">Golgi apparatus membrane</location>
        <topology evidence="2">Peripheral membrane protein</topology>
        <orientation evidence="2">Cytoplasmic side</orientation>
    </subcellularLocation>
</comment>
<dbReference type="SUPFAM" id="SSF48208">
    <property type="entry name" value="Six-hairpin glycosidases"/>
    <property type="match status" value="1"/>
</dbReference>
<comment type="pathway">
    <text evidence="6">Sphingolipid metabolism.</text>
</comment>
<evidence type="ECO:0000256" key="10">
    <source>
        <dbReference type="ARBA" id="ARBA00022676"/>
    </source>
</evidence>
<comment type="pathway">
    <text evidence="5">Lipid metabolism; sphingolipid metabolism.</text>
</comment>
<comment type="catalytic activity">
    <reaction evidence="23">
        <text>1-(beta-D-galactosyl)-N-dodecanoylsphing-4-enine + cholesterol = cholesteryl 3-beta-D-galactoside + N-dodecanoylsphing-4-enine</text>
        <dbReference type="Rhea" id="RHEA:70255"/>
        <dbReference type="ChEBI" id="CHEBI:16113"/>
        <dbReference type="ChEBI" id="CHEBI:72956"/>
        <dbReference type="ChEBI" id="CHEBI:73432"/>
        <dbReference type="ChEBI" id="CHEBI:189066"/>
    </reaction>
    <physiologicalReaction direction="left-to-right" evidence="23">
        <dbReference type="Rhea" id="RHEA:70256"/>
    </physiologicalReaction>
    <physiologicalReaction direction="right-to-left" evidence="23">
        <dbReference type="Rhea" id="RHEA:70257"/>
    </physiologicalReaction>
</comment>
<comment type="catalytic activity">
    <reaction evidence="29">
        <text>beta-D-glucosyl-(1-&gt;3)-O-lithocholate + H2O = lithocholate + D-glucose</text>
        <dbReference type="Rhea" id="RHEA:58344"/>
        <dbReference type="ChEBI" id="CHEBI:4167"/>
        <dbReference type="ChEBI" id="CHEBI:15377"/>
        <dbReference type="ChEBI" id="CHEBI:29744"/>
        <dbReference type="ChEBI" id="CHEBI:142611"/>
    </reaction>
    <physiologicalReaction direction="left-to-right" evidence="29">
        <dbReference type="Rhea" id="RHEA:58345"/>
    </physiologicalReaction>
</comment>
<comment type="catalytic activity">
    <reaction evidence="21">
        <text>cholesteryl 3-beta-D-glucoside + H2O = cholesterol + D-glucose</text>
        <dbReference type="Rhea" id="RHEA:11956"/>
        <dbReference type="ChEBI" id="CHEBI:4167"/>
        <dbReference type="ChEBI" id="CHEBI:15377"/>
        <dbReference type="ChEBI" id="CHEBI:16113"/>
        <dbReference type="ChEBI" id="CHEBI:17495"/>
    </reaction>
    <physiologicalReaction direction="left-to-right" evidence="21">
        <dbReference type="Rhea" id="RHEA:11957"/>
    </physiologicalReaction>
</comment>
<comment type="catalytic activity">
    <reaction evidence="27">
        <text>beta-D-glucosyl-(1-&gt;3)-O-chenodeoxycholate + H2O = chenodeoxycholate + D-glucose</text>
        <dbReference type="Rhea" id="RHEA:58340"/>
        <dbReference type="ChEBI" id="CHEBI:4167"/>
        <dbReference type="ChEBI" id="CHEBI:15377"/>
        <dbReference type="ChEBI" id="CHEBI:36234"/>
        <dbReference type="ChEBI" id="CHEBI:142610"/>
    </reaction>
    <physiologicalReaction direction="left-to-right" evidence="27">
        <dbReference type="Rhea" id="RHEA:58341"/>
    </physiologicalReaction>
</comment>
<evidence type="ECO:0000256" key="39">
    <source>
        <dbReference type="ARBA" id="ARBA00082526"/>
    </source>
</evidence>
<sequence length="1045" mass="116528">MAAPESDLEGNKGCQRSVPRQGGVSQASPGVKTEETGRSAPRCQRAQRDDRGRDPGGFIAIAAAAAAATAPRLHGDTSSPQLSPAGSPRRRHLTAVRARVWPWLAGYFVPESSGPETTEVVGIQDPGNMGTRVPASEPTSCATGDPQTYYPEDTGGTETAQVTDCQNPEDNQPQNEPSHSNPEDSGQLMVSYEGKAEGYQVPPFGWRICLAHEFAEKRKPFNANDISLSNLIKHFGMGLRYLQWWYRKTRVEKKTPFIDLINCVPLRQIYGCPLGGIGGGTITRGWRGQFCRWQLNPGMYRHQTVIADQFTVCLRRKGQTVYQQVLSVEHPSVLRSWNWGLCGSFAFYHALYPRAWTVYQLPGQNVTLTCRQITPILPHDYQDSSLPVGVFVWDAENEGDETLDVSIMFSMRNGLGGDEDAPGGLWNEPFCLERDGETVQGLLLHHPTLPNPYTMAMAARLTADTTVTHITAFDPDGTGQQVWQDLLQDGQLDSPAGQSPPSQKGVGIAGAVCVTTRLPPGGRRRLEFSLAWDMPRIMFGAKGQVYHRRYTRFFGPDGDAAPALSHHALSRYADWEERISAWQSPVLDDRSLPAWYKSALFNELYFLADGGTVWLEVPEDSLPEDLVGSMCQLRPILQEYGRFGYLEGQEYRMYNTYDVHFYASFALIMLWPKLELSLQYDMALATLREDLTERRYLMSGITAPVKRRNVIPHDIGDPDDEPWLRVNAYVVHDTADWKDLNLKFVLQVYRDYYLTGDQVFLRDMWPVCLAVMESEMKFDKDQDGLIENGGYADQTYDGWVTTGPSAYCGGLWLAAVAVMVQMAALCGTREVQDQFSSILSRGREAYERLLWNGRYYNYDCSSQPQAYSIMSDQCAGQWFLRASGLGEGDTEVFPTPHVVQALQTIFEFNVQAFAGGAMGAVNGMQPHGVPDRSSVQSDEVWVGVVYALAATMIQEGLTWEGFRTAEGCYRTVWERLGLAFQTPEAYCQQRVFRSLAYMRPLSIWAMQLALQQQQHKKASGPTAKQDTGQSSGLKPGPKEAANLSP</sequence>
<evidence type="ECO:0000256" key="16">
    <source>
        <dbReference type="ARBA" id="ARBA00023098"/>
    </source>
</evidence>
<keyword evidence="11" id="KW-0808">Transferase</keyword>
<evidence type="ECO:0000256" key="32">
    <source>
        <dbReference type="ARBA" id="ARBA00075407"/>
    </source>
</evidence>
<dbReference type="PANTHER" id="PTHR12654:SF0">
    <property type="entry name" value="NON-LYSOSOMAL GLUCOSYLCERAMIDASE"/>
    <property type="match status" value="1"/>
</dbReference>
<dbReference type="EC" id="3.2.1.45" evidence="8"/>
<organism evidence="44 45">
    <name type="scientific">Sus scrofa</name>
    <name type="common">Pig</name>
    <dbReference type="NCBI Taxonomy" id="9823"/>
    <lineage>
        <taxon>Eukaryota</taxon>
        <taxon>Metazoa</taxon>
        <taxon>Chordata</taxon>
        <taxon>Craniata</taxon>
        <taxon>Vertebrata</taxon>
        <taxon>Euteleostomi</taxon>
        <taxon>Mammalia</taxon>
        <taxon>Eutheria</taxon>
        <taxon>Laurasiatheria</taxon>
        <taxon>Artiodactyla</taxon>
        <taxon>Suina</taxon>
        <taxon>Suidae</taxon>
        <taxon>Sus</taxon>
    </lineage>
</organism>
<feature type="compositionally biased region" description="Low complexity" evidence="41">
    <location>
        <begin position="59"/>
        <end position="70"/>
    </location>
</feature>
<evidence type="ECO:0000256" key="17">
    <source>
        <dbReference type="ARBA" id="ARBA00023136"/>
    </source>
</evidence>
<keyword evidence="14" id="KW-0746">Sphingolipid metabolism</keyword>
<feature type="domain" description="Glycosyl-hydrolase family 116 N-terminal" evidence="43">
    <location>
        <begin position="271"/>
        <end position="575"/>
    </location>
</feature>
<evidence type="ECO:0000256" key="15">
    <source>
        <dbReference type="ARBA" id="ARBA00023034"/>
    </source>
</evidence>
<evidence type="ECO:0000256" key="38">
    <source>
        <dbReference type="ARBA" id="ARBA00079024"/>
    </source>
</evidence>
<dbReference type="Pfam" id="PF12215">
    <property type="entry name" value="Glyco_hydr_116N"/>
    <property type="match status" value="1"/>
</dbReference>
<feature type="compositionally biased region" description="Polar residues" evidence="41">
    <location>
        <begin position="1022"/>
        <end position="1032"/>
    </location>
</feature>
<evidence type="ECO:0000256" key="21">
    <source>
        <dbReference type="ARBA" id="ARBA00033646"/>
    </source>
</evidence>
<evidence type="ECO:0000256" key="19">
    <source>
        <dbReference type="ARBA" id="ARBA00023221"/>
    </source>
</evidence>
<keyword evidence="15" id="KW-0333">Golgi apparatus</keyword>
<evidence type="ECO:0000256" key="14">
    <source>
        <dbReference type="ARBA" id="ARBA00022919"/>
    </source>
</evidence>
<evidence type="ECO:0000256" key="27">
    <source>
        <dbReference type="ARBA" id="ARBA00051642"/>
    </source>
</evidence>
<keyword evidence="12" id="KW-0378">Hydrolase</keyword>
<evidence type="ECO:0000259" key="42">
    <source>
        <dbReference type="Pfam" id="PF04685"/>
    </source>
</evidence>
<evidence type="ECO:0000256" key="20">
    <source>
        <dbReference type="ARBA" id="ARBA00023295"/>
    </source>
</evidence>
<evidence type="ECO:0000256" key="34">
    <source>
        <dbReference type="ARBA" id="ARBA00076415"/>
    </source>
</evidence>
<evidence type="ECO:0000256" key="12">
    <source>
        <dbReference type="ARBA" id="ARBA00022801"/>
    </source>
</evidence>
<dbReference type="GO" id="GO:0000139">
    <property type="term" value="C:Golgi membrane"/>
    <property type="evidence" value="ECO:0007669"/>
    <property type="project" value="UniProtKB-SubCell"/>
</dbReference>
<accession>A0A8D0MLD6</accession>
<evidence type="ECO:0000256" key="35">
    <source>
        <dbReference type="ARBA" id="ARBA00077921"/>
    </source>
</evidence>
<keyword evidence="18" id="KW-1207">Sterol metabolism</keyword>
<evidence type="ECO:0000313" key="45">
    <source>
        <dbReference type="Proteomes" id="UP000694726"/>
    </source>
</evidence>
<dbReference type="GO" id="GO:0008203">
    <property type="term" value="P:cholesterol metabolic process"/>
    <property type="evidence" value="ECO:0007669"/>
    <property type="project" value="UniProtKB-KW"/>
</dbReference>
<proteinExistence type="inferred from homology"/>
<comment type="catalytic activity">
    <reaction evidence="28">
        <text>octyl beta-D-glucose + chenodeoxycholate = beta-D-glucosyl-(1-&gt;3)-O-chenodeoxycholate + octan-1-ol</text>
        <dbReference type="Rhea" id="RHEA:59108"/>
        <dbReference type="ChEBI" id="CHEBI:16188"/>
        <dbReference type="ChEBI" id="CHEBI:36234"/>
        <dbReference type="ChEBI" id="CHEBI:41128"/>
        <dbReference type="ChEBI" id="CHEBI:142610"/>
    </reaction>
    <physiologicalReaction direction="left-to-right" evidence="28">
        <dbReference type="Rhea" id="RHEA:59109"/>
    </physiologicalReaction>
</comment>
<keyword evidence="10" id="KW-0328">Glycosyltransferase</keyword>
<comment type="catalytic activity">
    <reaction evidence="22">
        <text>a beta-D-galactosyl-(1&lt;-&gt;1')-N-acylsphing-4-enine + H2O = an N-acylsphing-4-enine + D-galactose</text>
        <dbReference type="Rhea" id="RHEA:14297"/>
        <dbReference type="ChEBI" id="CHEBI:4139"/>
        <dbReference type="ChEBI" id="CHEBI:15377"/>
        <dbReference type="ChEBI" id="CHEBI:18390"/>
        <dbReference type="ChEBI" id="CHEBI:52639"/>
        <dbReference type="EC" id="3.2.1.46"/>
    </reaction>
    <physiologicalReaction direction="left-to-right" evidence="22">
        <dbReference type="Rhea" id="RHEA:14298"/>
    </physiologicalReaction>
</comment>